<comment type="caution">
    <text evidence="1">The sequence shown here is derived from an EMBL/GenBank/DDBJ whole genome shotgun (WGS) entry which is preliminary data.</text>
</comment>
<dbReference type="Proteomes" id="UP000237000">
    <property type="component" value="Unassembled WGS sequence"/>
</dbReference>
<dbReference type="EMBL" id="JXTC01000352">
    <property type="protein sequence ID" value="PON61905.1"/>
    <property type="molecule type" value="Genomic_DNA"/>
</dbReference>
<proteinExistence type="predicted"/>
<dbReference type="PANTHER" id="PTHR48449:SF1">
    <property type="entry name" value="DUF1985 DOMAIN-CONTAINING PROTEIN"/>
    <property type="match status" value="1"/>
</dbReference>
<accession>A0A2P5CLM6</accession>
<evidence type="ECO:0000313" key="1">
    <source>
        <dbReference type="EMBL" id="PON61905.1"/>
    </source>
</evidence>
<evidence type="ECO:0008006" key="3">
    <source>
        <dbReference type="Google" id="ProtNLM"/>
    </source>
</evidence>
<dbReference type="PANTHER" id="PTHR48449">
    <property type="entry name" value="DUF1985 DOMAIN-CONTAINING PROTEIN"/>
    <property type="match status" value="1"/>
</dbReference>
<protein>
    <recommendedName>
        <fullName evidence="3">DUF1985 domain-containing protein</fullName>
    </recommendedName>
</protein>
<keyword evidence="2" id="KW-1185">Reference proteome</keyword>
<evidence type="ECO:0000313" key="2">
    <source>
        <dbReference type="Proteomes" id="UP000237000"/>
    </source>
</evidence>
<gene>
    <name evidence="1" type="ORF">TorRG33x02_280720</name>
</gene>
<sequence>MVQTRKHNSKGKGIADNILETAKVKKTRASKDAVKLAQLLVVECVHLSKRLRVVLNDYIMRLVDDQDRFNDYSWSLRSYNDTIGYLRKALKFKTPNKSNSVTYKLCGFPLVFQVWAYEIIPMLGKHYANRLGNKISKILNWSNTLQSHLDDLLTSVFGSKEVICL</sequence>
<name>A0A2P5CLM6_TREOI</name>
<dbReference type="InParanoid" id="A0A2P5CLM6"/>
<reference evidence="2" key="1">
    <citation type="submission" date="2016-06" db="EMBL/GenBank/DDBJ databases">
        <title>Parallel loss of symbiosis genes in relatives of nitrogen-fixing non-legume Parasponia.</title>
        <authorList>
            <person name="Van Velzen R."/>
            <person name="Holmer R."/>
            <person name="Bu F."/>
            <person name="Rutten L."/>
            <person name="Van Zeijl A."/>
            <person name="Liu W."/>
            <person name="Santuari L."/>
            <person name="Cao Q."/>
            <person name="Sharma T."/>
            <person name="Shen D."/>
            <person name="Roswanjaya Y."/>
            <person name="Wardhani T."/>
            <person name="Kalhor M.S."/>
            <person name="Jansen J."/>
            <person name="Van den Hoogen J."/>
            <person name="Gungor B."/>
            <person name="Hartog M."/>
            <person name="Hontelez J."/>
            <person name="Verver J."/>
            <person name="Yang W.-C."/>
            <person name="Schijlen E."/>
            <person name="Repin R."/>
            <person name="Schilthuizen M."/>
            <person name="Schranz E."/>
            <person name="Heidstra R."/>
            <person name="Miyata K."/>
            <person name="Fedorova E."/>
            <person name="Kohlen W."/>
            <person name="Bisseling T."/>
            <person name="Smit S."/>
            <person name="Geurts R."/>
        </authorList>
    </citation>
    <scope>NUCLEOTIDE SEQUENCE [LARGE SCALE GENOMIC DNA]</scope>
    <source>
        <strain evidence="2">cv. RG33-2</strain>
    </source>
</reference>
<dbReference type="AlphaFoldDB" id="A0A2P5CLM6"/>
<dbReference type="OrthoDB" id="1112035at2759"/>
<organism evidence="1 2">
    <name type="scientific">Trema orientale</name>
    <name type="common">Charcoal tree</name>
    <name type="synonym">Celtis orientalis</name>
    <dbReference type="NCBI Taxonomy" id="63057"/>
    <lineage>
        <taxon>Eukaryota</taxon>
        <taxon>Viridiplantae</taxon>
        <taxon>Streptophyta</taxon>
        <taxon>Embryophyta</taxon>
        <taxon>Tracheophyta</taxon>
        <taxon>Spermatophyta</taxon>
        <taxon>Magnoliopsida</taxon>
        <taxon>eudicotyledons</taxon>
        <taxon>Gunneridae</taxon>
        <taxon>Pentapetalae</taxon>
        <taxon>rosids</taxon>
        <taxon>fabids</taxon>
        <taxon>Rosales</taxon>
        <taxon>Cannabaceae</taxon>
        <taxon>Trema</taxon>
    </lineage>
</organism>